<feature type="transmembrane region" description="Helical" evidence="7">
    <location>
        <begin position="103"/>
        <end position="126"/>
    </location>
</feature>
<dbReference type="RefSeq" id="WP_008826858.1">
    <property type="nucleotide sequence ID" value="NZ_AFNU02000002.1"/>
</dbReference>
<dbReference type="STRING" id="1033810.HLPCO_000750"/>
<feature type="transmembrane region" description="Helical" evidence="7">
    <location>
        <begin position="78"/>
        <end position="97"/>
    </location>
</feature>
<feature type="transmembrane region" description="Helical" evidence="7">
    <location>
        <begin position="51"/>
        <end position="71"/>
    </location>
</feature>
<dbReference type="GO" id="GO:0005275">
    <property type="term" value="F:amine transmembrane transporter activity"/>
    <property type="evidence" value="ECO:0007669"/>
    <property type="project" value="TreeGrafter"/>
</dbReference>
<keyword evidence="5 7" id="KW-1133">Transmembrane helix</keyword>
<feature type="domain" description="ABC transmembrane type-1" evidence="8">
    <location>
        <begin position="100"/>
        <end position="279"/>
    </location>
</feature>
<dbReference type="GO" id="GO:0043190">
    <property type="term" value="C:ATP-binding cassette (ABC) transporter complex"/>
    <property type="evidence" value="ECO:0007669"/>
    <property type="project" value="TreeGrafter"/>
</dbReference>
<dbReference type="PROSITE" id="PS50928">
    <property type="entry name" value="ABC_TM1"/>
    <property type="match status" value="1"/>
</dbReference>
<keyword evidence="2 7" id="KW-0813">Transport</keyword>
<keyword evidence="6 7" id="KW-0472">Membrane</keyword>
<dbReference type="Pfam" id="PF00528">
    <property type="entry name" value="BPD_transp_1"/>
    <property type="match status" value="1"/>
</dbReference>
<evidence type="ECO:0000313" key="10">
    <source>
        <dbReference type="Proteomes" id="UP000005707"/>
    </source>
</evidence>
<dbReference type="SUPFAM" id="SSF161098">
    <property type="entry name" value="MetI-like"/>
    <property type="match status" value="1"/>
</dbReference>
<dbReference type="Proteomes" id="UP000005707">
    <property type="component" value="Unassembled WGS sequence"/>
</dbReference>
<dbReference type="InterPro" id="IPR000515">
    <property type="entry name" value="MetI-like"/>
</dbReference>
<feature type="transmembrane region" description="Helical" evidence="7">
    <location>
        <begin position="228"/>
        <end position="246"/>
    </location>
</feature>
<dbReference type="GO" id="GO:0031460">
    <property type="term" value="P:glycine betaine transport"/>
    <property type="evidence" value="ECO:0007669"/>
    <property type="project" value="TreeGrafter"/>
</dbReference>
<dbReference type="Gene3D" id="1.10.3720.10">
    <property type="entry name" value="MetI-like"/>
    <property type="match status" value="1"/>
</dbReference>
<keyword evidence="3" id="KW-1003">Cell membrane</keyword>
<gene>
    <name evidence="9" type="primary">gbuB</name>
    <name evidence="9" type="ORF">HLPCO_000750</name>
</gene>
<evidence type="ECO:0000256" key="2">
    <source>
        <dbReference type="ARBA" id="ARBA00022448"/>
    </source>
</evidence>
<dbReference type="InterPro" id="IPR035906">
    <property type="entry name" value="MetI-like_sf"/>
</dbReference>
<dbReference type="eggNOG" id="COG4176">
    <property type="taxonomic scope" value="Bacteria"/>
</dbReference>
<dbReference type="FunFam" id="1.10.3720.10:FF:000001">
    <property type="entry name" value="Glycine betaine ABC transporter, permease"/>
    <property type="match status" value="1"/>
</dbReference>
<name>U2EEK9_9MOLU</name>
<comment type="similarity">
    <text evidence="7">Belongs to the binding-protein-dependent transport system permease family.</text>
</comment>
<keyword evidence="4 7" id="KW-0812">Transmembrane</keyword>
<proteinExistence type="inferred from homology"/>
<sequence>MFEWLKEKAVFPDNLNFEIADAIDYIVDLILKYFSGFFDIIRDIILDVFEFFQLIFEIIPWWLYIILLLYAGYKLYSIGFGILLAAMLFSIGAFGLWEQMIYTLVIVFISVLISLIIGIPLGIFMAKSSIMESIMKPILDGMQTMPSFVYLIPAVMLFGLGKVPAVFATTIYAVPPLIRLTYLGIQNVDTEVIEAGRSFGSTAWQMLYKIELPQSLSTIMTGVNQTTMMAMAMVVISSMIGADGIGKEVLLAIRRLEIGTGFQAGFAIVFLAIILDRVLQGTANKFENTEGME</sequence>
<comment type="subcellular location">
    <subcellularLocation>
        <location evidence="7">Cell membrane</location>
        <topology evidence="7">Multi-pass membrane protein</topology>
    </subcellularLocation>
    <subcellularLocation>
        <location evidence="1">Membrane</location>
        <topology evidence="1">Multi-pass membrane protein</topology>
    </subcellularLocation>
</comment>
<dbReference type="CDD" id="cd06261">
    <property type="entry name" value="TM_PBP2"/>
    <property type="match status" value="1"/>
</dbReference>
<feature type="transmembrane region" description="Helical" evidence="7">
    <location>
        <begin position="147"/>
        <end position="174"/>
    </location>
</feature>
<evidence type="ECO:0000256" key="5">
    <source>
        <dbReference type="ARBA" id="ARBA00022989"/>
    </source>
</evidence>
<evidence type="ECO:0000256" key="7">
    <source>
        <dbReference type="RuleBase" id="RU363032"/>
    </source>
</evidence>
<reference evidence="9 10" key="1">
    <citation type="journal article" date="2011" name="J. Bacteriol.">
        <title>Genome sequence of Haloplasma contractile, an unusual contractile bacterium from a deep-sea anoxic brine lake.</title>
        <authorList>
            <person name="Antunes A."/>
            <person name="Alam I."/>
            <person name="El Dorry H."/>
            <person name="Siam R."/>
            <person name="Robertson A."/>
            <person name="Bajic V.B."/>
            <person name="Stingl U."/>
        </authorList>
    </citation>
    <scope>NUCLEOTIDE SEQUENCE [LARGE SCALE GENOMIC DNA]</scope>
    <source>
        <strain evidence="9 10">SSD-17B</strain>
    </source>
</reference>
<dbReference type="GO" id="GO:0015871">
    <property type="term" value="P:choline transport"/>
    <property type="evidence" value="ECO:0007669"/>
    <property type="project" value="TreeGrafter"/>
</dbReference>
<dbReference type="PANTHER" id="PTHR47737">
    <property type="entry name" value="GLYCINE BETAINE/PROLINE BETAINE TRANSPORT SYSTEM PERMEASE PROTEIN PROW"/>
    <property type="match status" value="1"/>
</dbReference>
<dbReference type="EMBL" id="AFNU02000002">
    <property type="protein sequence ID" value="ERJ13131.1"/>
    <property type="molecule type" value="Genomic_DNA"/>
</dbReference>
<evidence type="ECO:0000256" key="6">
    <source>
        <dbReference type="ARBA" id="ARBA00023136"/>
    </source>
</evidence>
<dbReference type="GO" id="GO:0015226">
    <property type="term" value="F:carnitine transmembrane transporter activity"/>
    <property type="evidence" value="ECO:0007669"/>
    <property type="project" value="TreeGrafter"/>
</dbReference>
<dbReference type="AlphaFoldDB" id="U2EEK9"/>
<evidence type="ECO:0000259" key="8">
    <source>
        <dbReference type="PROSITE" id="PS50928"/>
    </source>
</evidence>
<comment type="caution">
    <text evidence="9">The sequence shown here is derived from an EMBL/GenBank/DDBJ whole genome shotgun (WGS) entry which is preliminary data.</text>
</comment>
<accession>U2EEK9</accession>
<feature type="transmembrane region" description="Helical" evidence="7">
    <location>
        <begin position="258"/>
        <end position="275"/>
    </location>
</feature>
<keyword evidence="10" id="KW-1185">Reference proteome</keyword>
<organism evidence="9 10">
    <name type="scientific">Haloplasma contractile SSD-17B</name>
    <dbReference type="NCBI Taxonomy" id="1033810"/>
    <lineage>
        <taxon>Bacteria</taxon>
        <taxon>Bacillati</taxon>
        <taxon>Mycoplasmatota</taxon>
        <taxon>Mollicutes</taxon>
        <taxon>Haloplasmatales</taxon>
        <taxon>Haloplasmataceae</taxon>
        <taxon>Haloplasma</taxon>
    </lineage>
</organism>
<dbReference type="PANTHER" id="PTHR47737:SF1">
    <property type="entry name" value="GLYCINE BETAINE_PROLINE BETAINE TRANSPORT SYSTEM PERMEASE PROTEIN PROW"/>
    <property type="match status" value="1"/>
</dbReference>
<evidence type="ECO:0000313" key="9">
    <source>
        <dbReference type="EMBL" id="ERJ13131.1"/>
    </source>
</evidence>
<reference evidence="9 10" key="2">
    <citation type="journal article" date="2013" name="PLoS ONE">
        <title>INDIGO - INtegrated Data Warehouse of MIcrobial GenOmes with Examples from the Red Sea Extremophiles.</title>
        <authorList>
            <person name="Alam I."/>
            <person name="Antunes A."/>
            <person name="Kamau A.A."/>
            <person name="Ba Alawi W."/>
            <person name="Kalkatawi M."/>
            <person name="Stingl U."/>
            <person name="Bajic V.B."/>
        </authorList>
    </citation>
    <scope>NUCLEOTIDE SEQUENCE [LARGE SCALE GENOMIC DNA]</scope>
    <source>
        <strain evidence="9 10">SSD-17B</strain>
    </source>
</reference>
<evidence type="ECO:0000256" key="3">
    <source>
        <dbReference type="ARBA" id="ARBA00022475"/>
    </source>
</evidence>
<protein>
    <submittedName>
        <fullName evidence="9">GbuB protein</fullName>
    </submittedName>
</protein>
<dbReference type="InParanoid" id="U2EEK9"/>
<evidence type="ECO:0000256" key="4">
    <source>
        <dbReference type="ARBA" id="ARBA00022692"/>
    </source>
</evidence>
<evidence type="ECO:0000256" key="1">
    <source>
        <dbReference type="ARBA" id="ARBA00004141"/>
    </source>
</evidence>